<sequence length="70" mass="7763">MVKSASGLMTLRTADDPCPACDGKGWRAPTDDELANMAERQAEDAASGEPPVSMQEHYEAAWRQKQELRR</sequence>
<protein>
    <submittedName>
        <fullName evidence="2">Uncharacterized protein</fullName>
    </submittedName>
</protein>
<feature type="region of interest" description="Disordered" evidence="1">
    <location>
        <begin position="1"/>
        <end position="70"/>
    </location>
</feature>
<feature type="compositionally biased region" description="Basic and acidic residues" evidence="1">
    <location>
        <begin position="56"/>
        <end position="70"/>
    </location>
</feature>
<organism evidence="2 3">
    <name type="scientific">Sphingopyxis macrogoltabida</name>
    <name type="common">Sphingomonas macrogoltabidus</name>
    <dbReference type="NCBI Taxonomy" id="33050"/>
    <lineage>
        <taxon>Bacteria</taxon>
        <taxon>Pseudomonadati</taxon>
        <taxon>Pseudomonadota</taxon>
        <taxon>Alphaproteobacteria</taxon>
        <taxon>Sphingomonadales</taxon>
        <taxon>Sphingomonadaceae</taxon>
        <taxon>Sphingopyxis</taxon>
    </lineage>
</organism>
<evidence type="ECO:0000313" key="3">
    <source>
        <dbReference type="Proteomes" id="UP000076088"/>
    </source>
</evidence>
<accession>A0AAC9AVE4</accession>
<gene>
    <name evidence="2" type="ORF">ATM17_12935</name>
</gene>
<keyword evidence="3" id="KW-1185">Reference proteome</keyword>
<reference evidence="3" key="1">
    <citation type="submission" date="2015-11" db="EMBL/GenBank/DDBJ databases">
        <title>Complete genome sequence of a polyethylene-glycol degrader Sphingopyxis macrogoltabida 203N (NBRC 111659).</title>
        <authorList>
            <person name="Yoshiyuki O."/>
            <person name="Shouta N."/>
            <person name="Nagata Y."/>
            <person name="Numata M."/>
            <person name="Tsuchikane K."/>
            <person name="Hosoyama A."/>
            <person name="Yamazoe A."/>
            <person name="Tsuda M."/>
            <person name="Fujita N."/>
            <person name="Kawai F."/>
        </authorList>
    </citation>
    <scope>NUCLEOTIDE SEQUENCE [LARGE SCALE GENOMIC DNA]</scope>
    <source>
        <strain evidence="3">203N</strain>
    </source>
</reference>
<reference evidence="2 3" key="2">
    <citation type="journal article" date="2016" name="Genome Announc.">
        <title>Complete Genome Sequence of Sphingopyxis macrogoltabida Strain 203N (NBRC 111659), a Polyethylene Glycol Degrader.</title>
        <authorList>
            <person name="Ohtsubo Y."/>
            <person name="Nonoyama S."/>
            <person name="Nagata Y."/>
            <person name="Numata M."/>
            <person name="Tsuchikane K."/>
            <person name="Hosoyama A."/>
            <person name="Yamazoe A."/>
            <person name="Tsuda M."/>
            <person name="Fujita N."/>
            <person name="Kawai F."/>
        </authorList>
    </citation>
    <scope>NUCLEOTIDE SEQUENCE [LARGE SCALE GENOMIC DNA]</scope>
    <source>
        <strain evidence="2 3">203N</strain>
    </source>
</reference>
<evidence type="ECO:0000256" key="1">
    <source>
        <dbReference type="SAM" id="MobiDB-lite"/>
    </source>
</evidence>
<evidence type="ECO:0000313" key="2">
    <source>
        <dbReference type="EMBL" id="AMU89942.1"/>
    </source>
</evidence>
<dbReference type="EMBL" id="CP013344">
    <property type="protein sequence ID" value="AMU89942.1"/>
    <property type="molecule type" value="Genomic_DNA"/>
</dbReference>
<dbReference type="Proteomes" id="UP000076088">
    <property type="component" value="Chromosome"/>
</dbReference>
<proteinExistence type="predicted"/>
<dbReference type="AlphaFoldDB" id="A0AAC9AVE4"/>
<name>A0AAC9AVE4_SPHMC</name>